<dbReference type="InterPro" id="IPR008844">
    <property type="entry name" value="Spore_GerAC-like"/>
</dbReference>
<dbReference type="Proteomes" id="UP000769780">
    <property type="component" value="Unassembled WGS sequence"/>
</dbReference>
<dbReference type="InterPro" id="IPR038501">
    <property type="entry name" value="Spore_GerAC_C_sf"/>
</dbReference>
<dbReference type="PANTHER" id="PTHR35789:SF1">
    <property type="entry name" value="SPORE GERMINATION PROTEIN B3"/>
    <property type="match status" value="1"/>
</dbReference>
<dbReference type="Gene3D" id="3.30.300.210">
    <property type="entry name" value="Nutrient germinant receptor protein C, domain 3"/>
    <property type="match status" value="1"/>
</dbReference>
<dbReference type="InterPro" id="IPR046953">
    <property type="entry name" value="Spore_GerAC-like_C"/>
</dbReference>
<gene>
    <name evidence="2" type="ORF">H0185_15625</name>
</gene>
<dbReference type="PANTHER" id="PTHR35789">
    <property type="entry name" value="SPORE GERMINATION PROTEIN B3"/>
    <property type="match status" value="1"/>
</dbReference>
<organism evidence="2 3">
    <name type="scientific">Mesobacillus maritimus</name>
    <dbReference type="NCBI Taxonomy" id="1643336"/>
    <lineage>
        <taxon>Bacteria</taxon>
        <taxon>Bacillati</taxon>
        <taxon>Bacillota</taxon>
        <taxon>Bacilli</taxon>
        <taxon>Bacillales</taxon>
        <taxon>Bacillaceae</taxon>
        <taxon>Mesobacillus</taxon>
    </lineage>
</organism>
<dbReference type="Pfam" id="PF05504">
    <property type="entry name" value="Spore_GerAC"/>
    <property type="match status" value="1"/>
</dbReference>
<dbReference type="EMBL" id="JACWFH010000020">
    <property type="protein sequence ID" value="MBY0098228.1"/>
    <property type="molecule type" value="Genomic_DNA"/>
</dbReference>
<proteinExistence type="predicted"/>
<evidence type="ECO:0000259" key="1">
    <source>
        <dbReference type="Pfam" id="PF05504"/>
    </source>
</evidence>
<keyword evidence="3" id="KW-1185">Reference proteome</keyword>
<name>A0ABS7K7Q1_9BACI</name>
<feature type="domain" description="Spore germination GerAC-like C-terminal" evidence="1">
    <location>
        <begin position="1"/>
        <end position="162"/>
    </location>
</feature>
<protein>
    <submittedName>
        <fullName evidence="2">Ger(X)C family spore germination C-terminal domain-containing protein</fullName>
    </submittedName>
</protein>
<accession>A0ABS7K7Q1</accession>
<comment type="caution">
    <text evidence="2">The sequence shown here is derived from an EMBL/GenBank/DDBJ whole genome shotgun (WGS) entry which is preliminary data.</text>
</comment>
<evidence type="ECO:0000313" key="2">
    <source>
        <dbReference type="EMBL" id="MBY0098228.1"/>
    </source>
</evidence>
<reference evidence="2 3" key="1">
    <citation type="submission" date="2020-07" db="EMBL/GenBank/DDBJ databases">
        <title>Fungal Genomes of the International Space Station.</title>
        <authorList>
            <person name="Seuylemezian A."/>
            <person name="Singh N.K."/>
            <person name="Wood J."/>
            <person name="Venkateswaran K."/>
        </authorList>
    </citation>
    <scope>NUCLEOTIDE SEQUENCE [LARGE SCALE GENOMIC DNA]</scope>
    <source>
        <strain evidence="2 3">PL-B2</strain>
    </source>
</reference>
<sequence>MFKKDQMVGTLDKRETRGLVWFKDEVKRSTLSIQLEGEEGDITMTPTLGNIKFKPKIKGNQWIMNLDLAIQGDIVQNETHLNLMNEEVLEKMKGKFEKALQERVAVTVEKLQQDYKADVIGFGRRFHQKYPKQWKKLKADWDEKFPEVEVKIHVDTKIRRPGYIGPPAALPRDEVKQS</sequence>
<evidence type="ECO:0000313" key="3">
    <source>
        <dbReference type="Proteomes" id="UP000769780"/>
    </source>
</evidence>